<accession>A0A507DDY3</accession>
<keyword evidence="2" id="KW-1185">Reference proteome</keyword>
<dbReference type="VEuPathDB" id="FungiDB:SeMB42_g02476"/>
<organism evidence="1 2">
    <name type="scientific">Synchytrium endobioticum</name>
    <dbReference type="NCBI Taxonomy" id="286115"/>
    <lineage>
        <taxon>Eukaryota</taxon>
        <taxon>Fungi</taxon>
        <taxon>Fungi incertae sedis</taxon>
        <taxon>Chytridiomycota</taxon>
        <taxon>Chytridiomycota incertae sedis</taxon>
        <taxon>Chytridiomycetes</taxon>
        <taxon>Synchytriales</taxon>
        <taxon>Synchytriaceae</taxon>
        <taxon>Synchytrium</taxon>
    </lineage>
</organism>
<dbReference type="AlphaFoldDB" id="A0A507DDY3"/>
<name>A0A507DDY3_9FUNG</name>
<proteinExistence type="predicted"/>
<evidence type="ECO:0000313" key="2">
    <source>
        <dbReference type="Proteomes" id="UP000317494"/>
    </source>
</evidence>
<gene>
    <name evidence="1" type="ORF">SeMB42_g02476</name>
</gene>
<comment type="caution">
    <text evidence="1">The sequence shown here is derived from an EMBL/GenBank/DDBJ whole genome shotgun (WGS) entry which is preliminary data.</text>
</comment>
<sequence length="133" mass="15263">MMRSRKCSSSSSPKEGSNWNHRIDYVLHRLDLDPEKNAWHKPSPYGTCLNAIGIRGKCLRIIESLYNSASLRAKVGDHLSKEVKIEKGVRQGDPLSTALFDIFINDFESYWQNRPSNFKSNRRRRQNGLALGE</sequence>
<reference evidence="1 2" key="1">
    <citation type="journal article" date="2019" name="Sci. Rep.">
        <title>Comparative genomics of chytrid fungi reveal insights into the obligate biotrophic and pathogenic lifestyle of Synchytrium endobioticum.</title>
        <authorList>
            <person name="van de Vossenberg B.T.L.H."/>
            <person name="Warris S."/>
            <person name="Nguyen H.D.T."/>
            <person name="van Gent-Pelzer M.P.E."/>
            <person name="Joly D.L."/>
            <person name="van de Geest H.C."/>
            <person name="Bonants P.J.M."/>
            <person name="Smith D.S."/>
            <person name="Levesque C.A."/>
            <person name="van der Lee T.A.J."/>
        </authorList>
    </citation>
    <scope>NUCLEOTIDE SEQUENCE [LARGE SCALE GENOMIC DNA]</scope>
    <source>
        <strain evidence="1 2">MB42</strain>
    </source>
</reference>
<dbReference type="Proteomes" id="UP000317494">
    <property type="component" value="Unassembled WGS sequence"/>
</dbReference>
<dbReference type="EMBL" id="QEAN01000077">
    <property type="protein sequence ID" value="TPX49783.1"/>
    <property type="molecule type" value="Genomic_DNA"/>
</dbReference>
<evidence type="ECO:0000313" key="1">
    <source>
        <dbReference type="EMBL" id="TPX49783.1"/>
    </source>
</evidence>
<protein>
    <submittedName>
        <fullName evidence="1">Uncharacterized protein</fullName>
    </submittedName>
</protein>